<dbReference type="RefSeq" id="XP_031431756.1">
    <property type="nucleotide sequence ID" value="XM_031575896.2"/>
</dbReference>
<feature type="signal peptide" evidence="7">
    <location>
        <begin position="1"/>
        <end position="20"/>
    </location>
</feature>
<reference evidence="10" key="1">
    <citation type="submission" date="2025-08" db="UniProtKB">
        <authorList>
            <consortium name="RefSeq"/>
        </authorList>
    </citation>
    <scope>IDENTIFICATION</scope>
</reference>
<dbReference type="InterPro" id="IPR003599">
    <property type="entry name" value="Ig_sub"/>
</dbReference>
<feature type="compositionally biased region" description="Polar residues" evidence="5">
    <location>
        <begin position="843"/>
        <end position="927"/>
    </location>
</feature>
<dbReference type="InterPro" id="IPR007110">
    <property type="entry name" value="Ig-like_dom"/>
</dbReference>
<feature type="region of interest" description="Disordered" evidence="5">
    <location>
        <begin position="572"/>
        <end position="595"/>
    </location>
</feature>
<organism evidence="9 10">
    <name type="scientific">Clupea harengus</name>
    <name type="common">Atlantic herring</name>
    <dbReference type="NCBI Taxonomy" id="7950"/>
    <lineage>
        <taxon>Eukaryota</taxon>
        <taxon>Metazoa</taxon>
        <taxon>Chordata</taxon>
        <taxon>Craniata</taxon>
        <taxon>Vertebrata</taxon>
        <taxon>Euteleostomi</taxon>
        <taxon>Actinopterygii</taxon>
        <taxon>Neopterygii</taxon>
        <taxon>Teleostei</taxon>
        <taxon>Clupei</taxon>
        <taxon>Clupeiformes</taxon>
        <taxon>Clupeoidei</taxon>
        <taxon>Clupeidae</taxon>
        <taxon>Clupea</taxon>
    </lineage>
</organism>
<sequence length="1071" mass="114971">MTTATVVAVILTALLKCVHSQGLVSIQFTDAPVLATSEKPAVFSIVTVSDILSTTWTAPDGGVIGVWTAAGPVINGDFTGRVSLTATRLQIIAAELRDAGNYSVNVAPSDSTGLNPNTRSVELKVFVAVAGVSLSVVPSVPVEGRNVTMRCTWSAGTQTSVAWGRGNVALISGDRIIISGGTLVINPSRRDDSGEYSCTVSNSVSVETARTSLTVYFGPDTPTLAKESADCVAGGDAVVGQALQITCTTESLPPAIFSWQHDGQAVSSSQSETGSLSLQISSSDQSGRYVCMAQNSITGGSSQQETEVSVVDTCLSGGAVAGIVIACFLVIVIIIVIIIVLLRQRNMDRRLQDAISLQKTSQDPVTLPPPANNRAEPMQDPPLHNLNTRQSTYHQPNIPNGHTNNLQQNGLNNSNINNAIQQNGRLSNRTPQRNGNTTTDWNTIGNGNGNGYSGHQNDSSFPNSGQQNPNIVIQTGQTQPGALQPTVHVNLNTLRRTDQQNANTQPQTVNVNLNTYPPPSSGRQEVNTFSAPQVNTLPHDNMNTLARYNQNTHQGSPIQTGYSYVNPAFQPDVTETRLPPQSSHTAQRSVGNDPHVHSDFVQARQSHPTDVIHAGHRSASRQLSTDDNLRHSDQAQTRSRTRNSAHPSDPPDSRDPVEHDARHRQRPWDTIRGTPAYPNHQANPSGTSSSSSSTGSQSSGRQLGPSQAAPSRGPGPSQAAPSRGPGPSQAAPSRGQPTQTSRPAGSASRAREPERDREARSANGRREDHSPAFMDPNAQRQRAQQAPSSSHVGRQQAQSMQRQAVSQSQNTAAQANPSQMATTTTRSAAVQMPTVPQHLAAQPQGNPQSSQHPLHVTHVSQVDRSPRTQSHTLAQSRPEQRQTAPQGTSPQAPRAGQNPSSLSQATLQHQTRNPHNPSANRNQQPQAALQGPMPQARQQPRTTQPAQPPPATQKTNDAGRRPPTPPAVLQPLQFQTMPRDRPQRQRQPQQQQARMAAVARPGAVPVIRHSVHVPPGHRPPGATQRPRWHVPTDAHRHPGDAHLHANLQRHAIAHRPPPAHMRQVHRGRPRQ</sequence>
<dbReference type="InterPro" id="IPR003598">
    <property type="entry name" value="Ig_sub2"/>
</dbReference>
<feature type="compositionally biased region" description="Polar residues" evidence="5">
    <location>
        <begin position="634"/>
        <end position="646"/>
    </location>
</feature>
<proteinExistence type="predicted"/>
<evidence type="ECO:0000256" key="5">
    <source>
        <dbReference type="SAM" id="MobiDB-lite"/>
    </source>
</evidence>
<feature type="compositionally biased region" description="Basic and acidic residues" evidence="5">
    <location>
        <begin position="649"/>
        <end position="669"/>
    </location>
</feature>
<keyword evidence="6" id="KW-0812">Transmembrane</keyword>
<feature type="region of interest" description="Disordered" evidence="5">
    <location>
        <begin position="1052"/>
        <end position="1071"/>
    </location>
</feature>
<dbReference type="Proteomes" id="UP000515152">
    <property type="component" value="Chromosome 11"/>
</dbReference>
<evidence type="ECO:0000256" key="4">
    <source>
        <dbReference type="ARBA" id="ARBA00023319"/>
    </source>
</evidence>
<dbReference type="InterPro" id="IPR013783">
    <property type="entry name" value="Ig-like_fold"/>
</dbReference>
<feature type="transmembrane region" description="Helical" evidence="6">
    <location>
        <begin position="319"/>
        <end position="342"/>
    </location>
</feature>
<feature type="compositionally biased region" description="Low complexity" evidence="5">
    <location>
        <begin position="934"/>
        <end position="945"/>
    </location>
</feature>
<dbReference type="PANTHER" id="PTHR44337">
    <property type="entry name" value="CARCINOEMBRYONIC ANTIGEN-RELATED CELL ADHESION MOLECULE 8"/>
    <property type="match status" value="1"/>
</dbReference>
<keyword evidence="6" id="KW-1133">Transmembrane helix</keyword>
<dbReference type="AlphaFoldDB" id="A0A6P8G6N2"/>
<feature type="domain" description="Ig-like" evidence="8">
    <location>
        <begin position="116"/>
        <end position="214"/>
    </location>
</feature>
<evidence type="ECO:0000256" key="1">
    <source>
        <dbReference type="ARBA" id="ARBA00022729"/>
    </source>
</evidence>
<keyword evidence="3" id="KW-0325">Glycoprotein</keyword>
<feature type="compositionally biased region" description="Polar residues" evidence="5">
    <location>
        <begin position="453"/>
        <end position="472"/>
    </location>
</feature>
<feature type="compositionally biased region" description="Basic and acidic residues" evidence="5">
    <location>
        <begin position="749"/>
        <end position="770"/>
    </location>
</feature>
<feature type="region of interest" description="Disordered" evidence="5">
    <location>
        <begin position="616"/>
        <end position="996"/>
    </location>
</feature>
<feature type="compositionally biased region" description="Low complexity" evidence="5">
    <location>
        <begin position="404"/>
        <end position="424"/>
    </location>
</feature>
<evidence type="ECO:0000256" key="3">
    <source>
        <dbReference type="ARBA" id="ARBA00023180"/>
    </source>
</evidence>
<feature type="compositionally biased region" description="Low complexity" evidence="5">
    <location>
        <begin position="685"/>
        <end position="700"/>
    </location>
</feature>
<keyword evidence="6" id="KW-0472">Membrane</keyword>
<feature type="chain" id="PRO_5027656147" evidence="7">
    <location>
        <begin position="21"/>
        <end position="1071"/>
    </location>
</feature>
<keyword evidence="9" id="KW-1185">Reference proteome</keyword>
<evidence type="ECO:0000256" key="2">
    <source>
        <dbReference type="ARBA" id="ARBA00023157"/>
    </source>
</evidence>
<dbReference type="GeneID" id="116222311"/>
<feature type="domain" description="Ig-like" evidence="8">
    <location>
        <begin position="222"/>
        <end position="309"/>
    </location>
</feature>
<dbReference type="KEGG" id="char:116222311"/>
<gene>
    <name evidence="10" type="primary">si:dkeyp-97a10.3</name>
</gene>
<evidence type="ECO:0000313" key="9">
    <source>
        <dbReference type="Proteomes" id="UP000515152"/>
    </source>
</evidence>
<dbReference type="InterPro" id="IPR052598">
    <property type="entry name" value="IgSF_CEA-related"/>
</dbReference>
<dbReference type="OrthoDB" id="5969816at2759"/>
<protein>
    <submittedName>
        <fullName evidence="10">Uncharacterized protein si:dkeyp-97a10.3</fullName>
    </submittedName>
</protein>
<evidence type="ECO:0000313" key="10">
    <source>
        <dbReference type="RefSeq" id="XP_031431756.1"/>
    </source>
</evidence>
<dbReference type="SMART" id="SM00408">
    <property type="entry name" value="IGc2"/>
    <property type="match status" value="2"/>
</dbReference>
<name>A0A6P8G6N2_CLUHA</name>
<dbReference type="InterPro" id="IPR036179">
    <property type="entry name" value="Ig-like_dom_sf"/>
</dbReference>
<dbReference type="PANTHER" id="PTHR44337:SF22">
    <property type="entry name" value="HEPACAM FAMILY MEMBER 2-LIKE"/>
    <property type="match status" value="1"/>
</dbReference>
<evidence type="ECO:0000259" key="8">
    <source>
        <dbReference type="PROSITE" id="PS50835"/>
    </source>
</evidence>
<keyword evidence="2" id="KW-1015">Disulfide bond</keyword>
<feature type="compositionally biased region" description="Polar residues" evidence="5">
    <location>
        <begin position="787"/>
        <end position="828"/>
    </location>
</feature>
<dbReference type="Gene3D" id="2.60.40.10">
    <property type="entry name" value="Immunoglobulins"/>
    <property type="match status" value="2"/>
</dbReference>
<keyword evidence="1 7" id="KW-0732">Signal</keyword>
<feature type="compositionally biased region" description="Polar residues" evidence="5">
    <location>
        <begin position="579"/>
        <end position="590"/>
    </location>
</feature>
<feature type="compositionally biased region" description="Polar residues" evidence="5">
    <location>
        <begin position="385"/>
        <end position="403"/>
    </location>
</feature>
<feature type="region of interest" description="Disordered" evidence="5">
    <location>
        <begin position="360"/>
        <end position="472"/>
    </location>
</feature>
<dbReference type="CDD" id="cd00096">
    <property type="entry name" value="Ig"/>
    <property type="match status" value="1"/>
</dbReference>
<dbReference type="Pfam" id="PF13927">
    <property type="entry name" value="Ig_3"/>
    <property type="match status" value="2"/>
</dbReference>
<feature type="compositionally biased region" description="Basic and acidic residues" evidence="5">
    <location>
        <begin position="1030"/>
        <end position="1040"/>
    </location>
</feature>
<feature type="region of interest" description="Disordered" evidence="5">
    <location>
        <begin position="1012"/>
        <end position="1040"/>
    </location>
</feature>
<dbReference type="SMART" id="SM00409">
    <property type="entry name" value="IG"/>
    <property type="match status" value="3"/>
</dbReference>
<evidence type="ECO:0000256" key="7">
    <source>
        <dbReference type="SAM" id="SignalP"/>
    </source>
</evidence>
<accession>A0A6P8G6N2</accession>
<feature type="compositionally biased region" description="Basic residues" evidence="5">
    <location>
        <begin position="1062"/>
        <end position="1071"/>
    </location>
</feature>
<dbReference type="PROSITE" id="PS50835">
    <property type="entry name" value="IG_LIKE"/>
    <property type="match status" value="2"/>
</dbReference>
<dbReference type="SUPFAM" id="SSF48726">
    <property type="entry name" value="Immunoglobulin"/>
    <property type="match status" value="2"/>
</dbReference>
<evidence type="ECO:0000256" key="6">
    <source>
        <dbReference type="SAM" id="Phobius"/>
    </source>
</evidence>
<feature type="compositionally biased region" description="Polar residues" evidence="5">
    <location>
        <begin position="425"/>
        <end position="445"/>
    </location>
</feature>
<keyword evidence="4" id="KW-0393">Immunoglobulin domain</keyword>
<feature type="compositionally biased region" description="Low complexity" evidence="5">
    <location>
        <begin position="985"/>
        <end position="996"/>
    </location>
</feature>